<keyword evidence="1" id="KW-0472">Membrane</keyword>
<keyword evidence="1" id="KW-1133">Transmembrane helix</keyword>
<dbReference type="OrthoDB" id="5957871at2759"/>
<dbReference type="EMBL" id="LR899011">
    <property type="protein sequence ID" value="CAD7085131.1"/>
    <property type="molecule type" value="Genomic_DNA"/>
</dbReference>
<feature type="transmembrane region" description="Helical" evidence="1">
    <location>
        <begin position="85"/>
        <end position="111"/>
    </location>
</feature>
<protein>
    <submittedName>
        <fullName evidence="2">Uncharacterized protein</fullName>
    </submittedName>
</protein>
<name>A0A7R8UQG7_HERIL</name>
<reference evidence="2 3" key="1">
    <citation type="submission" date="2020-11" db="EMBL/GenBank/DDBJ databases">
        <authorList>
            <person name="Wallbank WR R."/>
            <person name="Pardo Diaz C."/>
            <person name="Kozak K."/>
            <person name="Martin S."/>
            <person name="Jiggins C."/>
            <person name="Moest M."/>
            <person name="Warren A I."/>
            <person name="Generalovic N T."/>
            <person name="Byers J.R.P. K."/>
            <person name="Montejo-Kovacevich G."/>
            <person name="Yen C E."/>
        </authorList>
    </citation>
    <scope>NUCLEOTIDE SEQUENCE [LARGE SCALE GENOMIC DNA]</scope>
</reference>
<keyword evidence="1" id="KW-0812">Transmembrane</keyword>
<gene>
    <name evidence="2" type="ORF">HERILL_LOCUS7994</name>
</gene>
<evidence type="ECO:0000313" key="3">
    <source>
        <dbReference type="Proteomes" id="UP000594454"/>
    </source>
</evidence>
<accession>A0A7R8UQG7</accession>
<organism evidence="2 3">
    <name type="scientific">Hermetia illucens</name>
    <name type="common">Black soldier fly</name>
    <dbReference type="NCBI Taxonomy" id="343691"/>
    <lineage>
        <taxon>Eukaryota</taxon>
        <taxon>Metazoa</taxon>
        <taxon>Ecdysozoa</taxon>
        <taxon>Arthropoda</taxon>
        <taxon>Hexapoda</taxon>
        <taxon>Insecta</taxon>
        <taxon>Pterygota</taxon>
        <taxon>Neoptera</taxon>
        <taxon>Endopterygota</taxon>
        <taxon>Diptera</taxon>
        <taxon>Brachycera</taxon>
        <taxon>Stratiomyomorpha</taxon>
        <taxon>Stratiomyidae</taxon>
        <taxon>Hermetiinae</taxon>
        <taxon>Hermetia</taxon>
    </lineage>
</organism>
<evidence type="ECO:0000256" key="1">
    <source>
        <dbReference type="SAM" id="Phobius"/>
    </source>
</evidence>
<evidence type="ECO:0000313" key="2">
    <source>
        <dbReference type="EMBL" id="CAD7085131.1"/>
    </source>
</evidence>
<proteinExistence type="predicted"/>
<keyword evidence="3" id="KW-1185">Reference proteome</keyword>
<sequence length="117" mass="12982">MEFESDNERQSIEINITAIYVTLQSTEEEELIGTTTTTATLDSDSDTLLVNQTTKSILNIVDDVNLDGISTDELLDATETLSVVLVLKCFVISFIILAAIFGNMLVIVSVMRHRKLR</sequence>
<dbReference type="Proteomes" id="UP000594454">
    <property type="component" value="Chromosome 3"/>
</dbReference>
<dbReference type="InParanoid" id="A0A7R8UQG7"/>
<dbReference type="AlphaFoldDB" id="A0A7R8UQG7"/>